<dbReference type="PANTHER" id="PTHR11055:SF37">
    <property type="entry name" value="ATP SULFURYLASE 2"/>
    <property type="match status" value="1"/>
</dbReference>
<dbReference type="Proteomes" id="UP000198287">
    <property type="component" value="Unassembled WGS sequence"/>
</dbReference>
<dbReference type="Gene3D" id="3.40.50.300">
    <property type="entry name" value="P-loop containing nucleotide triphosphate hydrolases"/>
    <property type="match status" value="1"/>
</dbReference>
<feature type="region of interest" description="Disordered" evidence="5">
    <location>
        <begin position="177"/>
        <end position="223"/>
    </location>
</feature>
<dbReference type="GO" id="GO:0000103">
    <property type="term" value="P:sulfate assimilation"/>
    <property type="evidence" value="ECO:0007669"/>
    <property type="project" value="TreeGrafter"/>
</dbReference>
<keyword evidence="8" id="KW-1185">Reference proteome</keyword>
<keyword evidence="2" id="KW-0808">Transferase</keyword>
<name>A0A226EJ60_FOLCA</name>
<dbReference type="SUPFAM" id="SSF52540">
    <property type="entry name" value="P-loop containing nucleoside triphosphate hydrolases"/>
    <property type="match status" value="1"/>
</dbReference>
<evidence type="ECO:0000256" key="3">
    <source>
        <dbReference type="ARBA" id="ARBA00022741"/>
    </source>
</evidence>
<feature type="domain" description="APS kinase" evidence="6">
    <location>
        <begin position="11"/>
        <end position="155"/>
    </location>
</feature>
<feature type="region of interest" description="Disordered" evidence="5">
    <location>
        <begin position="266"/>
        <end position="289"/>
    </location>
</feature>
<evidence type="ECO:0000313" key="8">
    <source>
        <dbReference type="Proteomes" id="UP000198287"/>
    </source>
</evidence>
<keyword evidence="3" id="KW-0547">Nucleotide-binding</keyword>
<evidence type="ECO:0000256" key="4">
    <source>
        <dbReference type="ARBA" id="ARBA00022840"/>
    </source>
</evidence>
<dbReference type="AlphaFoldDB" id="A0A226EJ60"/>
<feature type="compositionally biased region" description="Polar residues" evidence="5">
    <location>
        <begin position="266"/>
        <end position="277"/>
    </location>
</feature>
<comment type="caution">
    <text evidence="7">The sequence shown here is derived from an EMBL/GenBank/DDBJ whole genome shotgun (WGS) entry which is preliminary data.</text>
</comment>
<keyword evidence="7" id="KW-0418">Kinase</keyword>
<reference evidence="7 8" key="1">
    <citation type="submission" date="2015-12" db="EMBL/GenBank/DDBJ databases">
        <title>The genome of Folsomia candida.</title>
        <authorList>
            <person name="Faddeeva A."/>
            <person name="Derks M.F."/>
            <person name="Anvar Y."/>
            <person name="Smit S."/>
            <person name="Van Straalen N."/>
            <person name="Roelofs D."/>
        </authorList>
    </citation>
    <scope>NUCLEOTIDE SEQUENCE [LARGE SCALE GENOMIC DNA]</scope>
    <source>
        <strain evidence="7 8">VU population</strain>
        <tissue evidence="7">Whole body</tissue>
    </source>
</reference>
<dbReference type="GO" id="GO:0005524">
    <property type="term" value="F:ATP binding"/>
    <property type="evidence" value="ECO:0007669"/>
    <property type="project" value="UniProtKB-KW"/>
</dbReference>
<dbReference type="EMBL" id="LNIX01000003">
    <property type="protein sequence ID" value="OXA57330.1"/>
    <property type="molecule type" value="Genomic_DNA"/>
</dbReference>
<keyword evidence="4" id="KW-0067">ATP-binding</keyword>
<dbReference type="Pfam" id="PF01583">
    <property type="entry name" value="APS_kinase"/>
    <property type="match status" value="1"/>
</dbReference>
<proteinExistence type="predicted"/>
<accession>A0A226EJ60</accession>
<evidence type="ECO:0000313" key="7">
    <source>
        <dbReference type="EMBL" id="OXA57330.1"/>
    </source>
</evidence>
<protein>
    <submittedName>
        <fullName evidence="7">Adenylyl-sulfate kinase</fullName>
    </submittedName>
</protein>
<evidence type="ECO:0000256" key="1">
    <source>
        <dbReference type="ARBA" id="ARBA00004678"/>
    </source>
</evidence>
<dbReference type="InterPro" id="IPR027417">
    <property type="entry name" value="P-loop_NTPase"/>
</dbReference>
<evidence type="ECO:0000259" key="6">
    <source>
        <dbReference type="Pfam" id="PF01583"/>
    </source>
</evidence>
<dbReference type="STRING" id="158441.A0A226EJ60"/>
<comment type="pathway">
    <text evidence="1">Sulfur metabolism.</text>
</comment>
<sequence length="592" mass="66442">MKHQSESDVRKGCTILMTGLAKSGKTTISNALTQMLKSNGILVKQIDGKYLRAGLCKNLDFDEEKDRSAFVHMASEHAKGFTEEGFVSIISIVGPLHEDRQKARDSHEQDGLKFVDVFVDRSRAECDAESGLSRNVINPIDADYESPTNPDVHLKRSGNNVDKLTRELVEKLVGYSPFSPSVPSPNSTVPSPFTTTPSPSSTIYSSDSDLGAGELDEEGDSVPKFKLPRKSDIRTIFDYVKSVLVQRGFKKESKSFSQSNFISQLRGNQLHPQQSQPKVRKPPKKTMSEKKSGMNSFLYIGLDQHYFTALCKKDSLISKNANNVGRGQHRRVICVITIQQPDLNILPLCMMLMRGPVVIVLCLVIKVCKKKWTSDLIKKSAYNSILVQKYLSDHPNAQFTPTYEKSILLSSPKRLPTIHSITLSVALITLFRNMEKIESDAPIRPHSFLHEQLVMSNANLAVVEKILKENGVTFTVGYDDDDSSSPLINKDRYCAKLPRIYCGVEPNNKVSVGLKTSRVGEEDHSVYTHSDQFKSGPIYQTPLSDEQLAIANNIDTSKSFKQWTDQQKDVFDLVKKDCTRRDWVMQLLFLQK</sequence>
<gene>
    <name evidence="7" type="ORF">Fcan01_08438</name>
</gene>
<evidence type="ECO:0000256" key="5">
    <source>
        <dbReference type="SAM" id="MobiDB-lite"/>
    </source>
</evidence>
<dbReference type="InterPro" id="IPR059117">
    <property type="entry name" value="APS_kinase_dom"/>
</dbReference>
<feature type="compositionally biased region" description="Low complexity" evidence="5">
    <location>
        <begin position="177"/>
        <end position="209"/>
    </location>
</feature>
<dbReference type="GO" id="GO:0004020">
    <property type="term" value="F:adenylylsulfate kinase activity"/>
    <property type="evidence" value="ECO:0007669"/>
    <property type="project" value="TreeGrafter"/>
</dbReference>
<organism evidence="7 8">
    <name type="scientific">Folsomia candida</name>
    <name type="common">Springtail</name>
    <dbReference type="NCBI Taxonomy" id="158441"/>
    <lineage>
        <taxon>Eukaryota</taxon>
        <taxon>Metazoa</taxon>
        <taxon>Ecdysozoa</taxon>
        <taxon>Arthropoda</taxon>
        <taxon>Hexapoda</taxon>
        <taxon>Collembola</taxon>
        <taxon>Entomobryomorpha</taxon>
        <taxon>Isotomoidea</taxon>
        <taxon>Isotomidae</taxon>
        <taxon>Proisotominae</taxon>
        <taxon>Folsomia</taxon>
    </lineage>
</organism>
<dbReference type="PANTHER" id="PTHR11055">
    <property type="entry name" value="BIFUNCTIONAL 3'-PHOSPHOADENOSINE 5'-PHOSPHOSULFATE SYNTHASE"/>
    <property type="match status" value="1"/>
</dbReference>
<evidence type="ECO:0000256" key="2">
    <source>
        <dbReference type="ARBA" id="ARBA00022679"/>
    </source>
</evidence>